<accession>A0AAV1CH12</accession>
<dbReference type="InterPro" id="IPR011598">
    <property type="entry name" value="bHLH_dom"/>
</dbReference>
<dbReference type="GO" id="GO:0046983">
    <property type="term" value="F:protein dimerization activity"/>
    <property type="evidence" value="ECO:0007669"/>
    <property type="project" value="InterPro"/>
</dbReference>
<evidence type="ECO:0000259" key="7">
    <source>
        <dbReference type="PROSITE" id="PS50888"/>
    </source>
</evidence>
<evidence type="ECO:0000313" key="8">
    <source>
        <dbReference type="EMBL" id="CAI9093879.1"/>
    </source>
</evidence>
<dbReference type="Proteomes" id="UP001161247">
    <property type="component" value="Chromosome 2"/>
</dbReference>
<evidence type="ECO:0000256" key="5">
    <source>
        <dbReference type="ARBA" id="ARBA00023242"/>
    </source>
</evidence>
<dbReference type="SUPFAM" id="SSF47459">
    <property type="entry name" value="HLH, helix-loop-helix DNA-binding domain"/>
    <property type="match status" value="1"/>
</dbReference>
<feature type="transmembrane region" description="Helical" evidence="6">
    <location>
        <begin position="20"/>
        <end position="42"/>
    </location>
</feature>
<reference evidence="8" key="1">
    <citation type="submission" date="2023-03" db="EMBL/GenBank/DDBJ databases">
        <authorList>
            <person name="Julca I."/>
        </authorList>
    </citation>
    <scope>NUCLEOTIDE SEQUENCE</scope>
</reference>
<keyword evidence="6" id="KW-0472">Membrane</keyword>
<proteinExistence type="predicted"/>
<protein>
    <submittedName>
        <fullName evidence="8">OLC1v1029472C1</fullName>
    </submittedName>
</protein>
<keyword evidence="6" id="KW-0812">Transmembrane</keyword>
<feature type="domain" description="BHLH" evidence="7">
    <location>
        <begin position="130"/>
        <end position="191"/>
    </location>
</feature>
<evidence type="ECO:0000256" key="4">
    <source>
        <dbReference type="ARBA" id="ARBA00023163"/>
    </source>
</evidence>
<keyword evidence="3" id="KW-0238">DNA-binding</keyword>
<dbReference type="PANTHER" id="PTHR13935:SF106">
    <property type="entry name" value="ACHAETE-SCUTE COMPLEX PROTEIN T5-RELATED"/>
    <property type="match status" value="1"/>
</dbReference>
<dbReference type="Pfam" id="PF00010">
    <property type="entry name" value="HLH"/>
    <property type="match status" value="1"/>
</dbReference>
<evidence type="ECO:0000256" key="3">
    <source>
        <dbReference type="ARBA" id="ARBA00023125"/>
    </source>
</evidence>
<dbReference type="InterPro" id="IPR015660">
    <property type="entry name" value="MASH1/Ascl1a-like"/>
</dbReference>
<keyword evidence="5" id="KW-0539">Nucleus</keyword>
<gene>
    <name evidence="8" type="ORF">OLC1_LOCUS5192</name>
</gene>
<dbReference type="GO" id="GO:0090575">
    <property type="term" value="C:RNA polymerase II transcription regulator complex"/>
    <property type="evidence" value="ECO:0007669"/>
    <property type="project" value="TreeGrafter"/>
</dbReference>
<dbReference type="AlphaFoldDB" id="A0AAV1CH12"/>
<dbReference type="PROSITE" id="PS50888">
    <property type="entry name" value="BHLH"/>
    <property type="match status" value="1"/>
</dbReference>
<keyword evidence="9" id="KW-1185">Reference proteome</keyword>
<evidence type="ECO:0000256" key="2">
    <source>
        <dbReference type="ARBA" id="ARBA00023015"/>
    </source>
</evidence>
<keyword evidence="4" id="KW-0804">Transcription</keyword>
<sequence>MAAWASKATVFYLHAFYFDFFFFFGFLGGAEISQQIFLQYLLKKRKKPLDSFHSCFPIGCLILTEEKMISIENHDHDELFQFLGVLPQQQNMALQSGLLTLQMPKTEPTQLKTSRKRKSCQDQESPEEYLKKIIHRDVERQRRKEMATLHSSLRSLVPYEFVQKRSLSVTRKEKRSISDDMHGAVNYIKHLRGKVDELMKKRDELQKLMKCGCGSNCSSNGSCFSVNYEKTSVTVQSSITGMQVIIRTGLLKGLLLSKVFRVLNGEGMAVVSCTSTRATDGQIHAIECEIDAGKSPDQINLQKRLEDLVSEL</sequence>
<evidence type="ECO:0000313" key="9">
    <source>
        <dbReference type="Proteomes" id="UP001161247"/>
    </source>
</evidence>
<keyword evidence="2" id="KW-0805">Transcription regulation</keyword>
<dbReference type="GO" id="GO:0000977">
    <property type="term" value="F:RNA polymerase II transcription regulatory region sequence-specific DNA binding"/>
    <property type="evidence" value="ECO:0007669"/>
    <property type="project" value="TreeGrafter"/>
</dbReference>
<organism evidence="8 9">
    <name type="scientific">Oldenlandia corymbosa var. corymbosa</name>
    <dbReference type="NCBI Taxonomy" id="529605"/>
    <lineage>
        <taxon>Eukaryota</taxon>
        <taxon>Viridiplantae</taxon>
        <taxon>Streptophyta</taxon>
        <taxon>Embryophyta</taxon>
        <taxon>Tracheophyta</taxon>
        <taxon>Spermatophyta</taxon>
        <taxon>Magnoliopsida</taxon>
        <taxon>eudicotyledons</taxon>
        <taxon>Gunneridae</taxon>
        <taxon>Pentapetalae</taxon>
        <taxon>asterids</taxon>
        <taxon>lamiids</taxon>
        <taxon>Gentianales</taxon>
        <taxon>Rubiaceae</taxon>
        <taxon>Rubioideae</taxon>
        <taxon>Spermacoceae</taxon>
        <taxon>Hedyotis-Oldenlandia complex</taxon>
        <taxon>Oldenlandia</taxon>
    </lineage>
</organism>
<evidence type="ECO:0000256" key="6">
    <source>
        <dbReference type="SAM" id="Phobius"/>
    </source>
</evidence>
<name>A0AAV1CH12_OLDCO</name>
<dbReference type="EMBL" id="OX459119">
    <property type="protein sequence ID" value="CAI9093879.1"/>
    <property type="molecule type" value="Genomic_DNA"/>
</dbReference>
<comment type="subcellular location">
    <subcellularLocation>
        <location evidence="1">Nucleus</location>
    </subcellularLocation>
</comment>
<evidence type="ECO:0000256" key="1">
    <source>
        <dbReference type="ARBA" id="ARBA00004123"/>
    </source>
</evidence>
<dbReference type="InterPro" id="IPR036638">
    <property type="entry name" value="HLH_DNA-bd_sf"/>
</dbReference>
<dbReference type="PANTHER" id="PTHR13935">
    <property type="entry name" value="ACHAETE-SCUTE TRANSCRIPTION FACTOR-RELATED"/>
    <property type="match status" value="1"/>
</dbReference>
<dbReference type="GO" id="GO:0000981">
    <property type="term" value="F:DNA-binding transcription factor activity, RNA polymerase II-specific"/>
    <property type="evidence" value="ECO:0007669"/>
    <property type="project" value="TreeGrafter"/>
</dbReference>
<dbReference type="Gene3D" id="4.10.280.10">
    <property type="entry name" value="Helix-loop-helix DNA-binding domain"/>
    <property type="match status" value="1"/>
</dbReference>
<keyword evidence="6" id="KW-1133">Transmembrane helix</keyword>